<dbReference type="AlphaFoldDB" id="A0A2S4LUM9"/>
<dbReference type="Gene3D" id="3.40.50.360">
    <property type="match status" value="1"/>
</dbReference>
<evidence type="ECO:0000256" key="6">
    <source>
        <dbReference type="SAM" id="MobiDB-lite"/>
    </source>
</evidence>
<dbReference type="SUPFAM" id="SSF52218">
    <property type="entry name" value="Flavoproteins"/>
    <property type="match status" value="1"/>
</dbReference>
<dbReference type="GO" id="GO:0009055">
    <property type="term" value="F:electron transfer activity"/>
    <property type="evidence" value="ECO:0007669"/>
    <property type="project" value="InterPro"/>
</dbReference>
<keyword evidence="3" id="KW-0285">Flavoprotein</keyword>
<keyword evidence="9" id="KW-1185">Reference proteome</keyword>
<name>A0A2S4LUM9_9BURK</name>
<feature type="region of interest" description="Disordered" evidence="6">
    <location>
        <begin position="151"/>
        <end position="173"/>
    </location>
</feature>
<evidence type="ECO:0000256" key="4">
    <source>
        <dbReference type="ARBA" id="ARBA00022643"/>
    </source>
</evidence>
<protein>
    <recommendedName>
        <fullName evidence="5">Flavoprotein WrbA</fullName>
    </recommendedName>
</protein>
<feature type="domain" description="Flavodoxin-like" evidence="7">
    <location>
        <begin position="4"/>
        <end position="190"/>
    </location>
</feature>
<accession>A0A2S4LUM9</accession>
<dbReference type="GO" id="GO:0003955">
    <property type="term" value="F:NAD(P)H dehydrogenase (quinone) activity"/>
    <property type="evidence" value="ECO:0007669"/>
    <property type="project" value="InterPro"/>
</dbReference>
<dbReference type="PANTHER" id="PTHR30546:SF23">
    <property type="entry name" value="FLAVOPROTEIN-LIKE PROTEIN YCP4-RELATED"/>
    <property type="match status" value="1"/>
</dbReference>
<dbReference type="RefSeq" id="WP_103707401.1">
    <property type="nucleotide sequence ID" value="NZ_PQGA01000026.1"/>
</dbReference>
<evidence type="ECO:0000259" key="7">
    <source>
        <dbReference type="PROSITE" id="PS50902"/>
    </source>
</evidence>
<dbReference type="Pfam" id="PF03358">
    <property type="entry name" value="FMN_red"/>
    <property type="match status" value="1"/>
</dbReference>
<dbReference type="InterPro" id="IPR029039">
    <property type="entry name" value="Flavoprotein-like_sf"/>
</dbReference>
<comment type="similarity">
    <text evidence="2">Belongs to the WrbA family.</text>
</comment>
<comment type="caution">
    <text evidence="8">The sequence shown here is derived from an EMBL/GenBank/DDBJ whole genome shotgun (WGS) entry which is preliminary data.</text>
</comment>
<dbReference type="InterPro" id="IPR008254">
    <property type="entry name" value="Flavodoxin/NO_synth"/>
</dbReference>
<gene>
    <name evidence="8" type="ORF">B0G62_12610</name>
</gene>
<dbReference type="PROSITE" id="PS50902">
    <property type="entry name" value="FLAVODOXIN_LIKE"/>
    <property type="match status" value="1"/>
</dbReference>
<proteinExistence type="inferred from homology"/>
<dbReference type="EMBL" id="PQGA01000026">
    <property type="protein sequence ID" value="POR46161.1"/>
    <property type="molecule type" value="Genomic_DNA"/>
</dbReference>
<comment type="cofactor">
    <cofactor evidence="1">
        <name>FMN</name>
        <dbReference type="ChEBI" id="CHEBI:58210"/>
    </cofactor>
</comment>
<dbReference type="Proteomes" id="UP000237381">
    <property type="component" value="Unassembled WGS sequence"/>
</dbReference>
<dbReference type="FunFam" id="3.40.50.360:FF:000001">
    <property type="entry name" value="NAD(P)H dehydrogenase (Quinone) FQR1-like"/>
    <property type="match status" value="1"/>
</dbReference>
<dbReference type="InterPro" id="IPR005025">
    <property type="entry name" value="FMN_Rdtase-like_dom"/>
</dbReference>
<dbReference type="GO" id="GO:0016020">
    <property type="term" value="C:membrane"/>
    <property type="evidence" value="ECO:0007669"/>
    <property type="project" value="TreeGrafter"/>
</dbReference>
<dbReference type="NCBIfam" id="NF002999">
    <property type="entry name" value="PRK03767.1"/>
    <property type="match status" value="1"/>
</dbReference>
<reference evidence="8 9" key="1">
    <citation type="submission" date="2018-01" db="EMBL/GenBank/DDBJ databases">
        <title>Genomic Encyclopedia of Type Strains, Phase III (KMG-III): the genomes of soil and plant-associated and newly described type strains.</title>
        <authorList>
            <person name="Whitman W."/>
        </authorList>
    </citation>
    <scope>NUCLEOTIDE SEQUENCE [LARGE SCALE GENOMIC DNA]</scope>
    <source>
        <strain evidence="8 9">JCM 18070</strain>
    </source>
</reference>
<keyword evidence="4" id="KW-0288">FMN</keyword>
<dbReference type="NCBIfam" id="TIGR01755">
    <property type="entry name" value="flav_wrbA"/>
    <property type="match status" value="1"/>
</dbReference>
<dbReference type="GO" id="GO:0010181">
    <property type="term" value="F:FMN binding"/>
    <property type="evidence" value="ECO:0007669"/>
    <property type="project" value="InterPro"/>
</dbReference>
<evidence type="ECO:0000256" key="5">
    <source>
        <dbReference type="ARBA" id="ARBA00029652"/>
    </source>
</evidence>
<evidence type="ECO:0000313" key="9">
    <source>
        <dbReference type="Proteomes" id="UP000237381"/>
    </source>
</evidence>
<dbReference type="InterPro" id="IPR010089">
    <property type="entry name" value="Flavoprotein_WrbA-like"/>
</dbReference>
<dbReference type="InterPro" id="IPR001226">
    <property type="entry name" value="Flavodoxin_CS"/>
</dbReference>
<evidence type="ECO:0000256" key="2">
    <source>
        <dbReference type="ARBA" id="ARBA00006961"/>
    </source>
</evidence>
<dbReference type="OrthoDB" id="9801479at2"/>
<evidence type="ECO:0000256" key="1">
    <source>
        <dbReference type="ARBA" id="ARBA00001917"/>
    </source>
</evidence>
<organism evidence="8 9">
    <name type="scientific">Paraburkholderia eburnea</name>
    <dbReference type="NCBI Taxonomy" id="1189126"/>
    <lineage>
        <taxon>Bacteria</taxon>
        <taxon>Pseudomonadati</taxon>
        <taxon>Pseudomonadota</taxon>
        <taxon>Betaproteobacteria</taxon>
        <taxon>Burkholderiales</taxon>
        <taxon>Burkholderiaceae</taxon>
        <taxon>Paraburkholderia</taxon>
    </lineage>
</organism>
<evidence type="ECO:0000256" key="3">
    <source>
        <dbReference type="ARBA" id="ARBA00022630"/>
    </source>
</evidence>
<evidence type="ECO:0000313" key="8">
    <source>
        <dbReference type="EMBL" id="POR46161.1"/>
    </source>
</evidence>
<sequence>MKPILVLYYSRHGATRELARAIAQGIDSVAGAEARIRTVPPVSTVCEATAPDIPDDGPPYAELRDLEECAGLALGSPTRFGNMAAPLKYFLDGTTPQWLAGALAGKPGCVFTSTGSLHGGQESTLLSMMLPLLHHGMLLVGIPYTESALSSTDGGGTPYGASHHARSDGRGHGLSADEKALAVALGARLARASLLLAQDERQGERP</sequence>
<dbReference type="PROSITE" id="PS00201">
    <property type="entry name" value="FLAVODOXIN"/>
    <property type="match status" value="1"/>
</dbReference>
<dbReference type="PANTHER" id="PTHR30546">
    <property type="entry name" value="FLAVODOXIN-RELATED PROTEIN WRBA-RELATED"/>
    <property type="match status" value="1"/>
</dbReference>